<keyword evidence="3 9" id="KW-0812">Transmembrane</keyword>
<keyword evidence="4 9" id="KW-1133">Transmembrane helix</keyword>
<evidence type="ECO:0000256" key="5">
    <source>
        <dbReference type="ARBA" id="ARBA00023136"/>
    </source>
</evidence>
<keyword evidence="2" id="KW-1003">Cell membrane</keyword>
<evidence type="ECO:0000256" key="4">
    <source>
        <dbReference type="ARBA" id="ARBA00022989"/>
    </source>
</evidence>
<dbReference type="Proteomes" id="UP000325755">
    <property type="component" value="Chromosome"/>
</dbReference>
<reference evidence="11 12" key="1">
    <citation type="submission" date="2019-09" db="EMBL/GenBank/DDBJ databases">
        <title>Ecophysiology of the spiral-shaped methanotroph Methylospira mobilis as revealed by the complete genome sequence.</title>
        <authorList>
            <person name="Oshkin I.Y."/>
            <person name="Dedysh S.N."/>
            <person name="Miroshnikov K."/>
            <person name="Danilova O.V."/>
            <person name="Hakobyan A."/>
            <person name="Liesack W."/>
        </authorList>
    </citation>
    <scope>NUCLEOTIDE SEQUENCE [LARGE SCALE GENOMIC DNA]</scope>
    <source>
        <strain evidence="11 12">Shm1</strain>
    </source>
</reference>
<evidence type="ECO:0000313" key="11">
    <source>
        <dbReference type="EMBL" id="QFY44110.1"/>
    </source>
</evidence>
<keyword evidence="12" id="KW-1185">Reference proteome</keyword>
<dbReference type="InterPro" id="IPR018704">
    <property type="entry name" value="SecYEG/CpoB_TPR"/>
</dbReference>
<dbReference type="AlphaFoldDB" id="A0A5Q0BJX2"/>
<dbReference type="InterPro" id="IPR026039">
    <property type="entry name" value="YfgM"/>
</dbReference>
<dbReference type="KEGG" id="mmob:F6R98_16950"/>
<dbReference type="FunCoup" id="A0A5Q0BJX2">
    <property type="interactions" value="73"/>
</dbReference>
<dbReference type="Pfam" id="PF09976">
    <property type="entry name" value="TPR_21"/>
    <property type="match status" value="1"/>
</dbReference>
<evidence type="ECO:0000256" key="3">
    <source>
        <dbReference type="ARBA" id="ARBA00022692"/>
    </source>
</evidence>
<dbReference type="OrthoDB" id="9789675at2"/>
<dbReference type="InParanoid" id="A0A5Q0BJX2"/>
<evidence type="ECO:0000256" key="7">
    <source>
        <dbReference type="ARBA" id="ARBA00024197"/>
    </source>
</evidence>
<comment type="similarity">
    <text evidence="7">Belongs to the YfgM family.</text>
</comment>
<organism evidence="11 12">
    <name type="scientific">Candidatus Methylospira mobilis</name>
    <dbReference type="NCBI Taxonomy" id="1808979"/>
    <lineage>
        <taxon>Bacteria</taxon>
        <taxon>Pseudomonadati</taxon>
        <taxon>Pseudomonadota</taxon>
        <taxon>Gammaproteobacteria</taxon>
        <taxon>Methylococcales</taxon>
        <taxon>Methylococcaceae</taxon>
        <taxon>Candidatus Methylospira</taxon>
    </lineage>
</organism>
<dbReference type="PANTHER" id="PTHR38035:SF1">
    <property type="entry name" value="ANCILLARY SECYEG TRANSLOCON SUBUNIT"/>
    <property type="match status" value="1"/>
</dbReference>
<comment type="subcellular location">
    <subcellularLocation>
        <location evidence="1">Cell membrane</location>
        <topology evidence="1">Single-pass type II membrane protein</topology>
    </subcellularLocation>
</comment>
<evidence type="ECO:0000313" key="12">
    <source>
        <dbReference type="Proteomes" id="UP000325755"/>
    </source>
</evidence>
<evidence type="ECO:0000259" key="10">
    <source>
        <dbReference type="Pfam" id="PF09976"/>
    </source>
</evidence>
<feature type="transmembrane region" description="Helical" evidence="9">
    <location>
        <begin position="49"/>
        <end position="67"/>
    </location>
</feature>
<proteinExistence type="inferred from homology"/>
<gene>
    <name evidence="11" type="ORF">F6R98_16950</name>
</gene>
<evidence type="ECO:0000256" key="2">
    <source>
        <dbReference type="ARBA" id="ARBA00022475"/>
    </source>
</evidence>
<evidence type="ECO:0000256" key="1">
    <source>
        <dbReference type="ARBA" id="ARBA00004401"/>
    </source>
</evidence>
<dbReference type="PIRSF" id="PIRSF006170">
    <property type="entry name" value="YfgM"/>
    <property type="match status" value="1"/>
</dbReference>
<keyword evidence="6" id="KW-0143">Chaperone</keyword>
<keyword evidence="5 9" id="KW-0472">Membrane</keyword>
<dbReference type="Gene3D" id="1.25.40.10">
    <property type="entry name" value="Tetratricopeptide repeat domain"/>
    <property type="match status" value="1"/>
</dbReference>
<dbReference type="SUPFAM" id="SSF48452">
    <property type="entry name" value="TPR-like"/>
    <property type="match status" value="1"/>
</dbReference>
<evidence type="ECO:0000256" key="8">
    <source>
        <dbReference type="ARBA" id="ARBA00024235"/>
    </source>
</evidence>
<accession>A0A5Q0BJX2</accession>
<dbReference type="EMBL" id="CP044205">
    <property type="protein sequence ID" value="QFY44110.1"/>
    <property type="molecule type" value="Genomic_DNA"/>
</dbReference>
<dbReference type="PANTHER" id="PTHR38035">
    <property type="entry name" value="UPF0070 PROTEIN YFGM"/>
    <property type="match status" value="1"/>
</dbReference>
<protein>
    <recommendedName>
        <fullName evidence="8">Ancillary SecYEG translocon subunit</fullName>
    </recommendedName>
</protein>
<feature type="domain" description="Ancillary SecYEG translocon subunit/Cell division coordinator CpoB TPR" evidence="10">
    <location>
        <begin position="40"/>
        <end position="232"/>
    </location>
</feature>
<name>A0A5Q0BJX2_9GAMM</name>
<evidence type="ECO:0000256" key="9">
    <source>
        <dbReference type="SAM" id="Phobius"/>
    </source>
</evidence>
<dbReference type="InterPro" id="IPR011990">
    <property type="entry name" value="TPR-like_helical_dom_sf"/>
</dbReference>
<dbReference type="GO" id="GO:0005886">
    <property type="term" value="C:plasma membrane"/>
    <property type="evidence" value="ECO:0007669"/>
    <property type="project" value="UniProtKB-SubCell"/>
</dbReference>
<evidence type="ECO:0000256" key="6">
    <source>
        <dbReference type="ARBA" id="ARBA00023186"/>
    </source>
</evidence>
<dbReference type="GO" id="GO:0044877">
    <property type="term" value="F:protein-containing complex binding"/>
    <property type="evidence" value="ECO:0007669"/>
    <property type="project" value="InterPro"/>
</dbReference>
<sequence length="241" mass="26468">MSRSRSIRTNSCLILSRQFGNREQTVEIYLSEEERVEALKRWWKENRRAVVVGVLLGVAVILGWNTWQSTRLHKAEEASSVYQQLIKASEAKQGDSVLKLSERLAGNYPGTAYASLAVLFRARQQVNAGDLPAAQRTLQALLESTKDEGLQHLARLRLVSVLLATGHGDEALNLLQALKPEQEGEFGSQYAVAKGDVYAALNRPSDAVQAYQEAVRLGDVSPLLQLKLTDLGSTTSSGIAH</sequence>